<dbReference type="Pfam" id="PF00271">
    <property type="entry name" value="Helicase_C"/>
    <property type="match status" value="1"/>
</dbReference>
<name>A0A7I9VJL2_9BACT</name>
<protein>
    <submittedName>
        <fullName evidence="7">DEAD/DEAH box helicase</fullName>
    </submittedName>
</protein>
<dbReference type="InterPro" id="IPR001650">
    <property type="entry name" value="Helicase_C-like"/>
</dbReference>
<dbReference type="PROSITE" id="PS51192">
    <property type="entry name" value="HELICASE_ATP_BIND_1"/>
    <property type="match status" value="1"/>
</dbReference>
<keyword evidence="3 7" id="KW-0347">Helicase</keyword>
<organism evidence="7 8">
    <name type="scientific">Anaeromyxobacter diazotrophicus</name>
    <dbReference type="NCBI Taxonomy" id="2590199"/>
    <lineage>
        <taxon>Bacteria</taxon>
        <taxon>Pseudomonadati</taxon>
        <taxon>Myxococcota</taxon>
        <taxon>Myxococcia</taxon>
        <taxon>Myxococcales</taxon>
        <taxon>Cystobacterineae</taxon>
        <taxon>Anaeromyxobacteraceae</taxon>
        <taxon>Anaeromyxobacter</taxon>
    </lineage>
</organism>
<dbReference type="Pfam" id="PF00270">
    <property type="entry name" value="DEAD"/>
    <property type="match status" value="1"/>
</dbReference>
<dbReference type="PANTHER" id="PTHR47961:SF6">
    <property type="entry name" value="DNA-DIRECTED DNA POLYMERASE"/>
    <property type="match status" value="1"/>
</dbReference>
<dbReference type="InterPro" id="IPR050474">
    <property type="entry name" value="Hel308_SKI2-like"/>
</dbReference>
<dbReference type="GO" id="GO:0003676">
    <property type="term" value="F:nucleic acid binding"/>
    <property type="evidence" value="ECO:0007669"/>
    <property type="project" value="InterPro"/>
</dbReference>
<dbReference type="Proteomes" id="UP000503640">
    <property type="component" value="Unassembled WGS sequence"/>
</dbReference>
<evidence type="ECO:0000313" key="7">
    <source>
        <dbReference type="EMBL" id="GEJ56604.1"/>
    </source>
</evidence>
<evidence type="ECO:0000256" key="3">
    <source>
        <dbReference type="ARBA" id="ARBA00022806"/>
    </source>
</evidence>
<dbReference type="SMART" id="SM00490">
    <property type="entry name" value="HELICc"/>
    <property type="match status" value="1"/>
</dbReference>
<dbReference type="RefSeq" id="WP_176064113.1">
    <property type="nucleotide sequence ID" value="NZ_BJTG01000003.1"/>
</dbReference>
<sequence length="842" mass="92821">MPENAAIVELFEELLVAAASRRLPGEGPVVALPARDKCSRLVAYASELALSSLPANRTAAYEIATRLVELLDDDDVIVATADFLLSRLGNFPGRGLLRARHPDRSRPWTISLLLEQVARETENSVETGGGQSELVTDFQRAFADALRARAALSVSAPTSAGKSFVLSMEIVRRVIAGAGSGRREVVVYIVPTRALIRQLTLRLVKQFAAHEHLSIPVRNVPLPPSDPESSIVYVLTQERLLTLLESPEGCPPITMLVVDEAQGVRDGARGILLQSSIEQTLSRYPEASVVFASPLTCNPEYLLGLFGRGSGARLLEEHSPVSQNVYLVSPADGAPDEVIDVSLLRGSKRLPVGRRTLDFPYGGSGVVKRRARFAAAVTSEAESTLVYCNGPAEAERVAQELAELQTASRALSPALEEFIEFIQDHVHPEYPLIPVLKRRVAFHYGDMPALVRSRVEDLFGDGTIRYVACTSTLLQGVNLPARHVVLESPRRGSNEPMARADFLNMAGRAGRLFKEFHGEVWCLSPERWRDPCYEGATLQEIRSAFDDVIASHPNVMLDALEGSAKGDARELGEAAVGKAFADYTSRGVPIPFRLDMEPQTVDALAAVDRRLSTLGVRLPHSVIARNATVMPDRLQALYDDLASRDLDECLPLVPYEVGWYERLEFIFTLVDAVLDRRAGEQYKYLAWLASRWIVGKPLSDILASQVGRKRNEPRYKGNVSAIIREVLKDIEYEVRFSYVRKVKAYCDVLGHVLVERQRPADAHSITPLALYLECGTHEPVVMALLSAGLSRTTSLLVRDVIRVPEDATTEDCIRELRTLSLDRTTLPSMCAREIREMLGIDA</sequence>
<dbReference type="GO" id="GO:0005524">
    <property type="term" value="F:ATP binding"/>
    <property type="evidence" value="ECO:0007669"/>
    <property type="project" value="UniProtKB-KW"/>
</dbReference>
<evidence type="ECO:0000259" key="5">
    <source>
        <dbReference type="PROSITE" id="PS51192"/>
    </source>
</evidence>
<dbReference type="PANTHER" id="PTHR47961">
    <property type="entry name" value="DNA POLYMERASE THETA, PUTATIVE (AFU_ORTHOLOGUE AFUA_1G05260)-RELATED"/>
    <property type="match status" value="1"/>
</dbReference>
<keyword evidence="8" id="KW-1185">Reference proteome</keyword>
<reference evidence="8" key="1">
    <citation type="journal article" date="2020" name="Appl. Environ. Microbiol.">
        <title>Diazotrophic Anaeromyxobacter Isolates from Soils.</title>
        <authorList>
            <person name="Masuda Y."/>
            <person name="Yamanaka H."/>
            <person name="Xu Z.X."/>
            <person name="Shiratori Y."/>
            <person name="Aono T."/>
            <person name="Amachi S."/>
            <person name="Senoo K."/>
            <person name="Itoh H."/>
        </authorList>
    </citation>
    <scope>NUCLEOTIDE SEQUENCE [LARGE SCALE GENOMIC DNA]</scope>
    <source>
        <strain evidence="8">R267</strain>
    </source>
</reference>
<dbReference type="InterPro" id="IPR014001">
    <property type="entry name" value="Helicase_ATP-bd"/>
</dbReference>
<dbReference type="GO" id="GO:0004386">
    <property type="term" value="F:helicase activity"/>
    <property type="evidence" value="ECO:0007669"/>
    <property type="project" value="UniProtKB-KW"/>
</dbReference>
<feature type="domain" description="Helicase C-terminal" evidence="6">
    <location>
        <begin position="369"/>
        <end position="561"/>
    </location>
</feature>
<comment type="caution">
    <text evidence="7">The sequence shown here is derived from an EMBL/GenBank/DDBJ whole genome shotgun (WGS) entry which is preliminary data.</text>
</comment>
<dbReference type="GO" id="GO:0016787">
    <property type="term" value="F:hydrolase activity"/>
    <property type="evidence" value="ECO:0007669"/>
    <property type="project" value="UniProtKB-KW"/>
</dbReference>
<dbReference type="Gene3D" id="3.40.50.300">
    <property type="entry name" value="P-loop containing nucleotide triphosphate hydrolases"/>
    <property type="match status" value="2"/>
</dbReference>
<gene>
    <name evidence="7" type="ORF">AMYX_13450</name>
</gene>
<proteinExistence type="predicted"/>
<dbReference type="AlphaFoldDB" id="A0A7I9VJL2"/>
<feature type="domain" description="Helicase ATP-binding" evidence="5">
    <location>
        <begin position="143"/>
        <end position="295"/>
    </location>
</feature>
<evidence type="ECO:0000256" key="1">
    <source>
        <dbReference type="ARBA" id="ARBA00022741"/>
    </source>
</evidence>
<keyword evidence="2" id="KW-0378">Hydrolase</keyword>
<evidence type="ECO:0000259" key="6">
    <source>
        <dbReference type="PROSITE" id="PS51194"/>
    </source>
</evidence>
<keyword evidence="1" id="KW-0547">Nucleotide-binding</keyword>
<dbReference type="InterPro" id="IPR027417">
    <property type="entry name" value="P-loop_NTPase"/>
</dbReference>
<evidence type="ECO:0000256" key="4">
    <source>
        <dbReference type="ARBA" id="ARBA00022840"/>
    </source>
</evidence>
<dbReference type="SMART" id="SM00487">
    <property type="entry name" value="DEXDc"/>
    <property type="match status" value="1"/>
</dbReference>
<dbReference type="InterPro" id="IPR011545">
    <property type="entry name" value="DEAD/DEAH_box_helicase_dom"/>
</dbReference>
<dbReference type="SUPFAM" id="SSF52540">
    <property type="entry name" value="P-loop containing nucleoside triphosphate hydrolases"/>
    <property type="match status" value="1"/>
</dbReference>
<evidence type="ECO:0000256" key="2">
    <source>
        <dbReference type="ARBA" id="ARBA00022801"/>
    </source>
</evidence>
<evidence type="ECO:0000313" key="8">
    <source>
        <dbReference type="Proteomes" id="UP000503640"/>
    </source>
</evidence>
<dbReference type="EMBL" id="BJTG01000003">
    <property type="protein sequence ID" value="GEJ56604.1"/>
    <property type="molecule type" value="Genomic_DNA"/>
</dbReference>
<keyword evidence="4" id="KW-0067">ATP-binding</keyword>
<accession>A0A7I9VJL2</accession>
<dbReference type="PROSITE" id="PS51194">
    <property type="entry name" value="HELICASE_CTER"/>
    <property type="match status" value="1"/>
</dbReference>